<dbReference type="AlphaFoldDB" id="A0A6S7GS96"/>
<dbReference type="GO" id="GO:0003677">
    <property type="term" value="F:DNA binding"/>
    <property type="evidence" value="ECO:0007669"/>
    <property type="project" value="InterPro"/>
</dbReference>
<evidence type="ECO:0000313" key="2">
    <source>
        <dbReference type="EMBL" id="CAB3987470.1"/>
    </source>
</evidence>
<feature type="compositionally biased region" description="Polar residues" evidence="1">
    <location>
        <begin position="129"/>
        <end position="153"/>
    </location>
</feature>
<feature type="region of interest" description="Disordered" evidence="1">
    <location>
        <begin position="123"/>
        <end position="159"/>
    </location>
</feature>
<evidence type="ECO:0000256" key="1">
    <source>
        <dbReference type="SAM" id="MobiDB-lite"/>
    </source>
</evidence>
<dbReference type="GO" id="GO:0007129">
    <property type="term" value="P:homologous chromosome pairing at meiosis"/>
    <property type="evidence" value="ECO:0007669"/>
    <property type="project" value="TreeGrafter"/>
</dbReference>
<dbReference type="Pfam" id="PF15077">
    <property type="entry name" value="MAJIN"/>
    <property type="match status" value="1"/>
</dbReference>
<feature type="compositionally biased region" description="Polar residues" evidence="1">
    <location>
        <begin position="191"/>
        <end position="204"/>
    </location>
</feature>
<accession>A0A6S7GS96</accession>
<feature type="compositionally biased region" description="Basic and acidic residues" evidence="1">
    <location>
        <begin position="265"/>
        <end position="277"/>
    </location>
</feature>
<sequence length="368" mass="42427">MLLEKFALPKTDERLVTIDNTIFKIKIHLVKQPNRNEKSYEEFCSNPKHQEEIEKIMIVLLTSEDDPQPIRTNNLTVYPYRKKWEIAHILQFYRNKAPLKTCPYVHYFYIEPKLALSKKHHLENRKQCENSGTPVENNTKQTTYHRQTDQGNKPQEGARTINEMKAQKKTGEKHGDKPSTTATNTDQIQIFAQPNNKQLPPNSTVDKEYDESESEDNQSVSILDGIQLCDVSSPENLSPERLSSSSEDDEVYSTAGDEVAGSQPETRKQDMKEEKSCKPNKLIRASAAIRQTRKRHAEVLDEAEPKRKNYSVTEYLDTNRHEVQEQDLQELLRFQHLATPDEEKPAVEERGSSSIQRVFSSVKKLVFG</sequence>
<evidence type="ECO:0000313" key="3">
    <source>
        <dbReference type="Proteomes" id="UP001152795"/>
    </source>
</evidence>
<dbReference type="PANTHER" id="PTHR35824:SF1">
    <property type="entry name" value="MEMBRANE-ANCHORED JUNCTION PROTEIN"/>
    <property type="match status" value="1"/>
</dbReference>
<dbReference type="OrthoDB" id="6162963at2759"/>
<name>A0A6S7GS96_PARCT</name>
<dbReference type="GO" id="GO:0005637">
    <property type="term" value="C:nuclear inner membrane"/>
    <property type="evidence" value="ECO:0007669"/>
    <property type="project" value="TreeGrafter"/>
</dbReference>
<feature type="compositionally biased region" description="Basic and acidic residues" evidence="1">
    <location>
        <begin position="297"/>
        <end position="307"/>
    </location>
</feature>
<dbReference type="PANTHER" id="PTHR35824">
    <property type="entry name" value="MEMBRANE-ANCHORED JUNCTION PROTEIN MAJIN"/>
    <property type="match status" value="1"/>
</dbReference>
<feature type="region of interest" description="Disordered" evidence="1">
    <location>
        <begin position="191"/>
        <end position="307"/>
    </location>
</feature>
<dbReference type="Proteomes" id="UP001152795">
    <property type="component" value="Unassembled WGS sequence"/>
</dbReference>
<organism evidence="2 3">
    <name type="scientific">Paramuricea clavata</name>
    <name type="common">Red gorgonian</name>
    <name type="synonym">Violescent sea-whip</name>
    <dbReference type="NCBI Taxonomy" id="317549"/>
    <lineage>
        <taxon>Eukaryota</taxon>
        <taxon>Metazoa</taxon>
        <taxon>Cnidaria</taxon>
        <taxon>Anthozoa</taxon>
        <taxon>Octocorallia</taxon>
        <taxon>Malacalcyonacea</taxon>
        <taxon>Plexauridae</taxon>
        <taxon>Paramuricea</taxon>
    </lineage>
</organism>
<proteinExistence type="predicted"/>
<dbReference type="EMBL" id="CACRXK020001179">
    <property type="protein sequence ID" value="CAB3987470.1"/>
    <property type="molecule type" value="Genomic_DNA"/>
</dbReference>
<feature type="compositionally biased region" description="Polar residues" evidence="1">
    <location>
        <begin position="233"/>
        <end position="245"/>
    </location>
</feature>
<comment type="caution">
    <text evidence="2">The sequence shown here is derived from an EMBL/GenBank/DDBJ whole genome shotgun (WGS) entry which is preliminary data.</text>
</comment>
<reference evidence="2" key="1">
    <citation type="submission" date="2020-04" db="EMBL/GenBank/DDBJ databases">
        <authorList>
            <person name="Alioto T."/>
            <person name="Alioto T."/>
            <person name="Gomez Garrido J."/>
        </authorList>
    </citation>
    <scope>NUCLEOTIDE SEQUENCE</scope>
    <source>
        <strain evidence="2">A484AB</strain>
    </source>
</reference>
<dbReference type="GO" id="GO:0070197">
    <property type="term" value="P:meiotic attachment of telomere to nuclear envelope"/>
    <property type="evidence" value="ECO:0007669"/>
    <property type="project" value="TreeGrafter"/>
</dbReference>
<gene>
    <name evidence="2" type="ORF">PACLA_8A081460</name>
</gene>
<protein>
    <submittedName>
        <fullName evidence="2">Membrane-anchored junction -like</fullName>
    </submittedName>
</protein>
<dbReference type="InterPro" id="IPR027816">
    <property type="entry name" value="MAJIN"/>
</dbReference>
<keyword evidence="3" id="KW-1185">Reference proteome</keyword>